<dbReference type="InterPro" id="IPR009218">
    <property type="entry name" value="HD_phosphohydro"/>
</dbReference>
<dbReference type="PANTHER" id="PTHR21174">
    <property type="match status" value="1"/>
</dbReference>
<protein>
    <submittedName>
        <fullName evidence="1">Predicted metal-dependent phosphohydrolase, HD superfamily</fullName>
    </submittedName>
</protein>
<dbReference type="SUPFAM" id="SSF109604">
    <property type="entry name" value="HD-domain/PDEase-like"/>
    <property type="match status" value="1"/>
</dbReference>
<dbReference type="EMBL" id="OCNE01000024">
    <property type="protein sequence ID" value="SOD66032.1"/>
    <property type="molecule type" value="Genomic_DNA"/>
</dbReference>
<sequence>MATSDSDESALTRRYAALPDGGGAEVGAALLARWREPHRRYHTERHLRFVLDRLDELGGSAADPVAVELAGWFHDAVYDPRGTDNEERSARLAAAVLPDSARRDEVVRLVRLTVSHRPPAGDTNGATLCDADLAVLAGAPAAYAAYAAAVRDEYRHVDDAAFATGRAGVLRGLLAGPRLFHTAYGADHWERPARANLTAELSLLP</sequence>
<dbReference type="Proteomes" id="UP000219072">
    <property type="component" value="Unassembled WGS sequence"/>
</dbReference>
<evidence type="ECO:0000313" key="2">
    <source>
        <dbReference type="Proteomes" id="UP000219072"/>
    </source>
</evidence>
<dbReference type="GO" id="GO:0016787">
    <property type="term" value="F:hydrolase activity"/>
    <property type="evidence" value="ECO:0007669"/>
    <property type="project" value="UniProtKB-KW"/>
</dbReference>
<dbReference type="Gene3D" id="1.10.3210.10">
    <property type="entry name" value="Hypothetical protein af1432"/>
    <property type="match status" value="1"/>
</dbReference>
<dbReference type="RefSeq" id="WP_212615987.1">
    <property type="nucleotide sequence ID" value="NZ_OCNE01000024.1"/>
</dbReference>
<proteinExistence type="predicted"/>
<dbReference type="PIRSF" id="PIRSF035170">
    <property type="entry name" value="HD_phosphohydro"/>
    <property type="match status" value="1"/>
</dbReference>
<accession>A0A286E551</accession>
<gene>
    <name evidence="1" type="ORF">SAMN06297387_12443</name>
</gene>
<evidence type="ECO:0000313" key="1">
    <source>
        <dbReference type="EMBL" id="SOD66032.1"/>
    </source>
</evidence>
<name>A0A286E551_9ACTN</name>
<keyword evidence="1" id="KW-0378">Hydrolase</keyword>
<organism evidence="1 2">
    <name type="scientific">Streptomyces zhaozhouensis</name>
    <dbReference type="NCBI Taxonomy" id="1300267"/>
    <lineage>
        <taxon>Bacteria</taxon>
        <taxon>Bacillati</taxon>
        <taxon>Actinomycetota</taxon>
        <taxon>Actinomycetes</taxon>
        <taxon>Kitasatosporales</taxon>
        <taxon>Streptomycetaceae</taxon>
        <taxon>Streptomyces</taxon>
    </lineage>
</organism>
<dbReference type="AlphaFoldDB" id="A0A286E551"/>
<dbReference type="PANTHER" id="PTHR21174:SF0">
    <property type="entry name" value="HD PHOSPHOHYDROLASE FAMILY PROTEIN-RELATED"/>
    <property type="match status" value="1"/>
</dbReference>
<reference evidence="1 2" key="1">
    <citation type="submission" date="2017-09" db="EMBL/GenBank/DDBJ databases">
        <authorList>
            <person name="Ehlers B."/>
            <person name="Leendertz F.H."/>
        </authorList>
    </citation>
    <scope>NUCLEOTIDE SEQUENCE [LARGE SCALE GENOMIC DNA]</scope>
    <source>
        <strain evidence="1 2">CGMCC 4.7095</strain>
    </source>
</reference>
<keyword evidence="2" id="KW-1185">Reference proteome</keyword>